<sequence length="108" mass="12966">MTKHFDMALFLSGVLTGSKATQQRHMRQARIMQAAIQQRWKRDNPWTWQLKHVCWFLTHCLEERSEATRYYYRLTALLVWKRLGNGQKISDMAPQDYSSLQSKPRDHR</sequence>
<organism evidence="2 3">
    <name type="scientific">Pseudomonas haemolytica</name>
    <dbReference type="NCBI Taxonomy" id="2600065"/>
    <lineage>
        <taxon>Bacteria</taxon>
        <taxon>Pseudomonadati</taxon>
        <taxon>Pseudomonadota</taxon>
        <taxon>Gammaproteobacteria</taxon>
        <taxon>Pseudomonadales</taxon>
        <taxon>Pseudomonadaceae</taxon>
        <taxon>Pseudomonas</taxon>
    </lineage>
</organism>
<keyword evidence="3" id="KW-1185">Reference proteome</keyword>
<evidence type="ECO:0000256" key="1">
    <source>
        <dbReference type="SAM" id="MobiDB-lite"/>
    </source>
</evidence>
<dbReference type="Proteomes" id="UP000620382">
    <property type="component" value="Unassembled WGS sequence"/>
</dbReference>
<evidence type="ECO:0000313" key="2">
    <source>
        <dbReference type="EMBL" id="MBK3462320.1"/>
    </source>
</evidence>
<evidence type="ECO:0000313" key="3">
    <source>
        <dbReference type="Proteomes" id="UP000620382"/>
    </source>
</evidence>
<protein>
    <submittedName>
        <fullName evidence="2">Uncharacterized protein</fullName>
    </submittedName>
</protein>
<dbReference type="EMBL" id="JAENSR010000008">
    <property type="protein sequence ID" value="MBK3462320.1"/>
    <property type="molecule type" value="Genomic_DNA"/>
</dbReference>
<proteinExistence type="predicted"/>
<comment type="caution">
    <text evidence="2">The sequence shown here is derived from an EMBL/GenBank/DDBJ whole genome shotgun (WGS) entry which is preliminary data.</text>
</comment>
<accession>A0ABS1GZF0</accession>
<feature type="region of interest" description="Disordered" evidence="1">
    <location>
        <begin position="89"/>
        <end position="108"/>
    </location>
</feature>
<gene>
    <name evidence="2" type="ORF">JJD71_24965</name>
</gene>
<reference evidence="2 3" key="1">
    <citation type="submission" date="2021-01" db="EMBL/GenBank/DDBJ databases">
        <title>Antibiotic resistance and phylogeny of Pseudomonas spp. isolated over three decades from chicken meat in the Norwegian food chain.</title>
        <authorList>
            <person name="Moen B."/>
        </authorList>
    </citation>
    <scope>NUCLEOTIDE SEQUENCE [LARGE SCALE GENOMIC DNA]</scope>
    <source>
        <strain evidence="2 3">MF6766</strain>
    </source>
</reference>
<dbReference type="RefSeq" id="WP_198799048.1">
    <property type="nucleotide sequence ID" value="NZ_JAEKCT010000009.1"/>
</dbReference>
<name>A0ABS1GZF0_9PSED</name>